<protein>
    <submittedName>
        <fullName evidence="1">Uncharacterized protein</fullName>
    </submittedName>
</protein>
<evidence type="ECO:0000313" key="1">
    <source>
        <dbReference type="EMBL" id="EGF29961.1"/>
    </source>
</evidence>
<dbReference type="EMBL" id="AFAR01000001">
    <property type="protein sequence ID" value="EGF29961.1"/>
    <property type="molecule type" value="Genomic_DNA"/>
</dbReference>
<proteinExistence type="predicted"/>
<dbReference type="PATRIC" id="fig|991778.3.peg.65"/>
<dbReference type="AlphaFoldDB" id="F2AK93"/>
<evidence type="ECO:0000313" key="2">
    <source>
        <dbReference type="Proteomes" id="UP000006222"/>
    </source>
</evidence>
<organism evidence="1 2">
    <name type="scientific">Rhodopirellula baltica WH47</name>
    <dbReference type="NCBI Taxonomy" id="991778"/>
    <lineage>
        <taxon>Bacteria</taxon>
        <taxon>Pseudomonadati</taxon>
        <taxon>Planctomycetota</taxon>
        <taxon>Planctomycetia</taxon>
        <taxon>Pirellulales</taxon>
        <taxon>Pirellulaceae</taxon>
        <taxon>Rhodopirellula</taxon>
    </lineage>
</organism>
<gene>
    <name evidence="1" type="ORF">RBWH47_03879</name>
</gene>
<sequence length="52" mass="5773">MDKGGQVGVCSCVKRGQRDEPWQWKVPTRVVKFLVKIETLRIEAIDSVAGSA</sequence>
<name>F2AK93_RHOBT</name>
<accession>F2AK93</accession>
<comment type="caution">
    <text evidence="1">The sequence shown here is derived from an EMBL/GenBank/DDBJ whole genome shotgun (WGS) entry which is preliminary data.</text>
</comment>
<reference evidence="1 2" key="1">
    <citation type="journal article" date="2013" name="Mar. Genomics">
        <title>Expression of sulfatases in Rhodopirellula baltica and the diversity of sulfatases in the genus Rhodopirellula.</title>
        <authorList>
            <person name="Wegner C.E."/>
            <person name="Richter-Heitmann T."/>
            <person name="Klindworth A."/>
            <person name="Klockow C."/>
            <person name="Richter M."/>
            <person name="Achstetter T."/>
            <person name="Glockner F.O."/>
            <person name="Harder J."/>
        </authorList>
    </citation>
    <scope>NUCLEOTIDE SEQUENCE [LARGE SCALE GENOMIC DNA]</scope>
    <source>
        <strain evidence="1 2">WH47</strain>
    </source>
</reference>
<dbReference type="Proteomes" id="UP000006222">
    <property type="component" value="Unassembled WGS sequence"/>
</dbReference>